<evidence type="ECO:0000256" key="9">
    <source>
        <dbReference type="RuleBase" id="RU363067"/>
    </source>
</evidence>
<keyword evidence="3" id="KW-0140">cGMP</keyword>
<evidence type="ECO:0000259" key="12">
    <source>
        <dbReference type="PROSITE" id="PS51845"/>
    </source>
</evidence>
<evidence type="ECO:0000256" key="7">
    <source>
        <dbReference type="PIRSR" id="PIRSR623088-1"/>
    </source>
</evidence>
<dbReference type="PROSITE" id="PS51845">
    <property type="entry name" value="PDEASE_I_2"/>
    <property type="match status" value="1"/>
</dbReference>
<comment type="pathway">
    <text evidence="1">Purine metabolism; 3',5'-cyclic AMP degradation; AMP from 3',5'-cyclic AMP: step 1/1.</text>
</comment>
<organism evidence="13 14">
    <name type="scientific">Blepharisma stoltei</name>
    <dbReference type="NCBI Taxonomy" id="1481888"/>
    <lineage>
        <taxon>Eukaryota</taxon>
        <taxon>Sar</taxon>
        <taxon>Alveolata</taxon>
        <taxon>Ciliophora</taxon>
        <taxon>Postciliodesmatophora</taxon>
        <taxon>Heterotrichea</taxon>
        <taxon>Heterotrichida</taxon>
        <taxon>Blepharismidae</taxon>
        <taxon>Blepharisma</taxon>
    </lineage>
</organism>
<evidence type="ECO:0000256" key="5">
    <source>
        <dbReference type="ARBA" id="ARBA00022801"/>
    </source>
</evidence>
<dbReference type="Gene3D" id="3.30.450.40">
    <property type="match status" value="5"/>
</dbReference>
<dbReference type="PANTHER" id="PTHR11347">
    <property type="entry name" value="CYCLIC NUCLEOTIDE PHOSPHODIESTERASE"/>
    <property type="match status" value="1"/>
</dbReference>
<dbReference type="InterPro" id="IPR003018">
    <property type="entry name" value="GAF"/>
</dbReference>
<dbReference type="PROSITE" id="PS00126">
    <property type="entry name" value="PDEASE_I_1"/>
    <property type="match status" value="1"/>
</dbReference>
<dbReference type="Gene3D" id="1.10.1300.10">
    <property type="entry name" value="3'5'-cyclic nucleotide phosphodiesterase, catalytic domain"/>
    <property type="match status" value="1"/>
</dbReference>
<keyword evidence="6" id="KW-0114">cAMP</keyword>
<protein>
    <recommendedName>
        <fullName evidence="9">Phosphodiesterase</fullName>
        <ecNumber evidence="9">3.1.4.-</ecNumber>
    </recommendedName>
</protein>
<dbReference type="InterPro" id="IPR023174">
    <property type="entry name" value="PDEase_CS"/>
</dbReference>
<dbReference type="CDD" id="cd00077">
    <property type="entry name" value="HDc"/>
    <property type="match status" value="1"/>
</dbReference>
<evidence type="ECO:0000256" key="2">
    <source>
        <dbReference type="ARBA" id="ARBA00006437"/>
    </source>
</evidence>
<dbReference type="SMART" id="SM00065">
    <property type="entry name" value="GAF"/>
    <property type="match status" value="2"/>
</dbReference>
<dbReference type="InterPro" id="IPR003607">
    <property type="entry name" value="HD/PDEase_dom"/>
</dbReference>
<feature type="region of interest" description="Disordered" evidence="10">
    <location>
        <begin position="1"/>
        <end position="24"/>
    </location>
</feature>
<dbReference type="InterPro" id="IPR023088">
    <property type="entry name" value="PDEase"/>
</dbReference>
<feature type="domain" description="PAS" evidence="11">
    <location>
        <begin position="1116"/>
        <end position="1155"/>
    </location>
</feature>
<evidence type="ECO:0000256" key="8">
    <source>
        <dbReference type="PIRSR" id="PIRSR623088-3"/>
    </source>
</evidence>
<dbReference type="SMART" id="SM00471">
    <property type="entry name" value="HDc"/>
    <property type="match status" value="1"/>
</dbReference>
<dbReference type="EMBL" id="CAJZBQ010000032">
    <property type="protein sequence ID" value="CAG9322816.1"/>
    <property type="molecule type" value="Genomic_DNA"/>
</dbReference>
<dbReference type="InterPro" id="IPR036971">
    <property type="entry name" value="PDEase_catalytic_dom_sf"/>
</dbReference>
<feature type="binding site" evidence="8">
    <location>
        <position position="1469"/>
    </location>
    <ligand>
        <name>Zn(2+)</name>
        <dbReference type="ChEBI" id="CHEBI:29105"/>
        <label>2</label>
    </ligand>
</feature>
<dbReference type="PROSITE" id="PS50112">
    <property type="entry name" value="PAS"/>
    <property type="match status" value="1"/>
</dbReference>
<dbReference type="InterPro" id="IPR002073">
    <property type="entry name" value="PDEase_catalytic_dom"/>
</dbReference>
<reference evidence="13" key="1">
    <citation type="submission" date="2021-09" db="EMBL/GenBank/DDBJ databases">
        <authorList>
            <consortium name="AG Swart"/>
            <person name="Singh M."/>
            <person name="Singh A."/>
            <person name="Seah K."/>
            <person name="Emmerich C."/>
        </authorList>
    </citation>
    <scope>NUCLEOTIDE SEQUENCE</scope>
    <source>
        <strain evidence="13">ATCC30299</strain>
    </source>
</reference>
<dbReference type="Pfam" id="PF00233">
    <property type="entry name" value="PDEase_I"/>
    <property type="match status" value="1"/>
</dbReference>
<dbReference type="SUPFAM" id="SSF109604">
    <property type="entry name" value="HD-domain/PDEase-like"/>
    <property type="match status" value="1"/>
</dbReference>
<evidence type="ECO:0000256" key="10">
    <source>
        <dbReference type="SAM" id="MobiDB-lite"/>
    </source>
</evidence>
<evidence type="ECO:0000256" key="1">
    <source>
        <dbReference type="ARBA" id="ARBA00004703"/>
    </source>
</evidence>
<dbReference type="GO" id="GO:0046872">
    <property type="term" value="F:metal ion binding"/>
    <property type="evidence" value="ECO:0007669"/>
    <property type="project" value="UniProtKB-KW"/>
</dbReference>
<evidence type="ECO:0000313" key="14">
    <source>
        <dbReference type="Proteomes" id="UP001162131"/>
    </source>
</evidence>
<dbReference type="InterPro" id="IPR000014">
    <property type="entry name" value="PAS"/>
</dbReference>
<feature type="active site" description="Proton donor" evidence="7">
    <location>
        <position position="1428"/>
    </location>
</feature>
<proteinExistence type="inferred from homology"/>
<feature type="binding site" evidence="8">
    <location>
        <position position="1469"/>
    </location>
    <ligand>
        <name>Zn(2+)</name>
        <dbReference type="ChEBI" id="CHEBI:29105"/>
        <label>1</label>
    </ligand>
</feature>
<evidence type="ECO:0000256" key="3">
    <source>
        <dbReference type="ARBA" id="ARBA00022535"/>
    </source>
</evidence>
<dbReference type="EC" id="3.1.4.-" evidence="9"/>
<dbReference type="InterPro" id="IPR029016">
    <property type="entry name" value="GAF-like_dom_sf"/>
</dbReference>
<keyword evidence="4 8" id="KW-0479">Metal-binding</keyword>
<keyword evidence="5 9" id="KW-0378">Hydrolase</keyword>
<evidence type="ECO:0000256" key="6">
    <source>
        <dbReference type="ARBA" id="ARBA00023149"/>
    </source>
</evidence>
<dbReference type="Proteomes" id="UP001162131">
    <property type="component" value="Unassembled WGS sequence"/>
</dbReference>
<dbReference type="SUPFAM" id="SSF55781">
    <property type="entry name" value="GAF domain-like"/>
    <property type="match status" value="5"/>
</dbReference>
<dbReference type="GO" id="GO:0007165">
    <property type="term" value="P:signal transduction"/>
    <property type="evidence" value="ECO:0007669"/>
    <property type="project" value="InterPro"/>
</dbReference>
<feature type="domain" description="PDEase" evidence="12">
    <location>
        <begin position="1327"/>
        <end position="1679"/>
    </location>
</feature>
<evidence type="ECO:0000313" key="13">
    <source>
        <dbReference type="EMBL" id="CAG9322816.1"/>
    </source>
</evidence>
<keyword evidence="14" id="KW-1185">Reference proteome</keyword>
<feature type="binding site" evidence="8">
    <location>
        <position position="1432"/>
    </location>
    <ligand>
        <name>Zn(2+)</name>
        <dbReference type="ChEBI" id="CHEBI:29105"/>
        <label>1</label>
    </ligand>
</feature>
<sequence length="1681" mass="193040">MTETLNPLAHSNDIRAMPPPDKNHKSTLITAGAGEIVLTIITQLNELFTEHHKSFVEIEKKIINLCKNLTGASWVEILIKQNDKLQVLGSKQIHDFLEINPSSLPGFVAEHNLSQIINNPHTSTFYSTFTEKILPFSIIDNALIEPTSLCAVPFTSGSHEVKGVIMLFDKLDQNKALSYFTMNDVHIVQSIGIVMTQIIVTQSHFSEIHRKLNVSASLREELININEVSTQIFKRMKLVKRCRELIKKDKIVNENMVTLIKDCMQAHGVILHININNDLKMRFIQGFENFSQDVHSFKTQTSFYSAFTTKKMINIQDLASEPLWEEDKPKLFRSLLSCPIINKNDYVLGVIEFFRQDKFTTLDEKIAKFLISALGKISHGKWALIWEKEKNTSQLAQEAELNRLVMSLYSFYANFDIFYDYTNLFEQAQKSLKRIISYDAIVIYIVDTSRELFWTHKSDKDEGFTLPINKENLAGLVYESKKIITLPDDDILISDHHHYSGKFVLGIPLISKILCSKIIGVAIISRSSHIFDYEETDYISCFLSNITRTLEEIHVHTLKLVHQTTEIEHESPTAYLKRMHTEKIRGDEIIRRRSSYESQDIATLWKNNIIIDLLFHIGTLSPDQLEKITDFRQIIDNDERPLHTFANNLMKVVECRAASLLLKDLTEEHLFSLPSETLVKPSGLINYCLQNGKLILYRNEAYKAMQFDGHVDSLGINENVESILCVPIYNFCNNVDGVLCFVNSPDNFPPETVTLARFLSLIPREILQTKDINIESWQNILKESRKHKMLLQWCKQIFTVGNHAQYKQILAKNIIEKLTDVTEVGILLQSILEIMCSLTNSEDSRGIFVSGGEFTVYNSRGVISHYLQDSDKEKYMKIIKKDRPLSLSKYEDRENTIYFPYSKSDKSIVIEMWNKKHETLAYYSTYTKEDEIIIKEISKVMLRVLIDENPETMLNLRQLINSHISNLNNHSLLSTIRCAAQKLLDCDRATLFLKEGKNLTAKAQGIEQEIPVDFTFPLGKGIIGNVAQTGQTENIKDVYEDSRFNKEIDELTGYRTTSMLCMPIFSLQGDVIAALQMINKNKGIFDKNDEDTLELFCKIVSTQLQSWSAFQKAIEERTDLLNILNSIGNYILVLNSQGVLSYYNKSFEDIIGVNEVTATSMHYSQWLKCNRELVIDITTIFNNPYKRIRRNSKRISVMPRIRSRTMPAVGGLSFGENKSNVFNYSLAALRNLSTKEAAGVIIVLEDASAIEELNAKFKSMQSQFLALANPIMTETSLQKCINKLSCIATEIDSASDMHIQLKDIIHTLKHGNLNHAELRIPSELNHMENELHSRLKEYIECNTIEEAKTYQIPKIPSGERIDQNGGIELENLRNWNLNAFEIDDHFTYIKNMLQDFDLLLQFGISSAKLRDFSEKVKEGYQTYKNPFHNFYHGFSVMHSTYVLLVSTNAGEVFNAHEILSHLIASLCHDIGHTGHNNSFEINQSSSLSILYNDKSVLENHHSARTFQILQNPSSNILENVPQDLQKIVRKLIIECILGTDMARHFGMISYMNTRMKDAYEHPLGTIEDDCEKLAAFLIHSADLAHPAKELSLFSKWSHLVCEEFSRQYEEEIKLDLPATEFMKGLDEPKLYYKNEIGFLTIIVKPLWECLNLWLHPRIDHCLNNLADNIKFYQKKFEELQR</sequence>
<comment type="cofactor">
    <cofactor evidence="9">
        <name>a divalent metal cation</name>
        <dbReference type="ChEBI" id="CHEBI:60240"/>
    </cofactor>
    <text evidence="9">Binds 2 divalent metal cations per subunit. Site 1 may preferentially bind zinc ions, while site 2 has a preference for magnesium and/or manganese ions.</text>
</comment>
<dbReference type="Pfam" id="PF01590">
    <property type="entry name" value="GAF"/>
    <property type="match status" value="1"/>
</dbReference>
<gene>
    <name evidence="13" type="ORF">BSTOLATCC_MIC31932</name>
</gene>
<evidence type="ECO:0000256" key="4">
    <source>
        <dbReference type="ARBA" id="ARBA00022723"/>
    </source>
</evidence>
<feature type="binding site" evidence="8">
    <location>
        <position position="1582"/>
    </location>
    <ligand>
        <name>Zn(2+)</name>
        <dbReference type="ChEBI" id="CHEBI:29105"/>
        <label>1</label>
    </ligand>
</feature>
<comment type="similarity">
    <text evidence="2">Belongs to the cyclic nucleotide phosphodiesterase family. PDE8 subfamily.</text>
</comment>
<dbReference type="GO" id="GO:0004114">
    <property type="term" value="F:3',5'-cyclic-nucleotide phosphodiesterase activity"/>
    <property type="evidence" value="ECO:0007669"/>
    <property type="project" value="InterPro"/>
</dbReference>
<dbReference type="PRINTS" id="PR00387">
    <property type="entry name" value="PDIESTERASE1"/>
</dbReference>
<accession>A0AAU9JCG9</accession>
<comment type="caution">
    <text evidence="13">The sequence shown here is derived from an EMBL/GenBank/DDBJ whole genome shotgun (WGS) entry which is preliminary data.</text>
</comment>
<evidence type="ECO:0000259" key="11">
    <source>
        <dbReference type="PROSITE" id="PS50112"/>
    </source>
</evidence>
<feature type="binding site" evidence="8">
    <location>
        <position position="1468"/>
    </location>
    <ligand>
        <name>Zn(2+)</name>
        <dbReference type="ChEBI" id="CHEBI:29105"/>
        <label>1</label>
    </ligand>
</feature>
<name>A0AAU9JCG9_9CILI</name>